<proteinExistence type="predicted"/>
<dbReference type="PANTHER" id="PTHR34821:SF2">
    <property type="entry name" value="INNER MEMBRANE PROTEIN YDCZ"/>
    <property type="match status" value="1"/>
</dbReference>
<dbReference type="Pfam" id="PF04657">
    <property type="entry name" value="DMT_YdcZ"/>
    <property type="match status" value="1"/>
</dbReference>
<dbReference type="GO" id="GO:0005886">
    <property type="term" value="C:plasma membrane"/>
    <property type="evidence" value="ECO:0007669"/>
    <property type="project" value="TreeGrafter"/>
</dbReference>
<evidence type="ECO:0000313" key="2">
    <source>
        <dbReference type="EMBL" id="PPC77884.1"/>
    </source>
</evidence>
<gene>
    <name evidence="2" type="ORF">C4K68_08220</name>
</gene>
<feature type="transmembrane region" description="Helical" evidence="1">
    <location>
        <begin position="68"/>
        <end position="88"/>
    </location>
</feature>
<evidence type="ECO:0000256" key="1">
    <source>
        <dbReference type="SAM" id="Phobius"/>
    </source>
</evidence>
<keyword evidence="1" id="KW-1133">Transmembrane helix</keyword>
<feature type="transmembrane region" description="Helical" evidence="1">
    <location>
        <begin position="30"/>
        <end position="47"/>
    </location>
</feature>
<keyword evidence="1" id="KW-0812">Transmembrane</keyword>
<dbReference type="InterPro" id="IPR006750">
    <property type="entry name" value="YdcZ"/>
</dbReference>
<dbReference type="OrthoDB" id="7864805at2"/>
<dbReference type="PANTHER" id="PTHR34821">
    <property type="entry name" value="INNER MEMBRANE PROTEIN YDCZ"/>
    <property type="match status" value="1"/>
</dbReference>
<sequence>MPNAIGLSLLAGMALVMQNAVMVAMTGRGLSLTGALLCNSLVGLLILSAVELYRGESGLFQQWGRAELWFVVPGVLGTFFVFASLFGYRTQGSAATIVLIITGQIVAGLLLDRLGWAGIVRELSVQRLLGTALVIGGAVLVARAP</sequence>
<dbReference type="Proteomes" id="UP000238196">
    <property type="component" value="Unassembled WGS sequence"/>
</dbReference>
<dbReference type="AlphaFoldDB" id="A0A2S5KSR6"/>
<accession>A0A2S5KSR6</accession>
<reference evidence="2 3" key="1">
    <citation type="submission" date="2018-02" db="EMBL/GenBank/DDBJ databases">
        <title>novel marine gammaproteobacteria from coastal saline agro ecosystem.</title>
        <authorList>
            <person name="Krishnan R."/>
            <person name="Ramesh Kumar N."/>
        </authorList>
    </citation>
    <scope>NUCLEOTIDE SEQUENCE [LARGE SCALE GENOMIC DNA]</scope>
    <source>
        <strain evidence="2 3">228</strain>
    </source>
</reference>
<organism evidence="2 3">
    <name type="scientific">Proteobacteria bacterium 228</name>
    <dbReference type="NCBI Taxonomy" id="2083153"/>
    <lineage>
        <taxon>Bacteria</taxon>
        <taxon>Pseudomonadati</taxon>
        <taxon>Pseudomonadota</taxon>
    </lineage>
</organism>
<evidence type="ECO:0008006" key="4">
    <source>
        <dbReference type="Google" id="ProtNLM"/>
    </source>
</evidence>
<feature type="transmembrane region" description="Helical" evidence="1">
    <location>
        <begin position="123"/>
        <end position="142"/>
    </location>
</feature>
<protein>
    <recommendedName>
        <fullName evidence="4">EamA-like transporter family protein</fullName>
    </recommendedName>
</protein>
<name>A0A2S5KSR6_9PROT</name>
<evidence type="ECO:0000313" key="3">
    <source>
        <dbReference type="Proteomes" id="UP000238196"/>
    </source>
</evidence>
<feature type="transmembrane region" description="Helical" evidence="1">
    <location>
        <begin position="94"/>
        <end position="111"/>
    </location>
</feature>
<dbReference type="EMBL" id="PRLP01000024">
    <property type="protein sequence ID" value="PPC77884.1"/>
    <property type="molecule type" value="Genomic_DNA"/>
</dbReference>
<comment type="caution">
    <text evidence="2">The sequence shown here is derived from an EMBL/GenBank/DDBJ whole genome shotgun (WGS) entry which is preliminary data.</text>
</comment>
<keyword evidence="1" id="KW-0472">Membrane</keyword>